<dbReference type="AlphaFoldDB" id="A0A8J2RNC5"/>
<evidence type="ECO:0000313" key="1">
    <source>
        <dbReference type="EMBL" id="CAH0105826.1"/>
    </source>
</evidence>
<accession>A0A8J2RNC5</accession>
<organism evidence="1 2">
    <name type="scientific">Daphnia galeata</name>
    <dbReference type="NCBI Taxonomy" id="27404"/>
    <lineage>
        <taxon>Eukaryota</taxon>
        <taxon>Metazoa</taxon>
        <taxon>Ecdysozoa</taxon>
        <taxon>Arthropoda</taxon>
        <taxon>Crustacea</taxon>
        <taxon>Branchiopoda</taxon>
        <taxon>Diplostraca</taxon>
        <taxon>Cladocera</taxon>
        <taxon>Anomopoda</taxon>
        <taxon>Daphniidae</taxon>
        <taxon>Daphnia</taxon>
    </lineage>
</organism>
<reference evidence="1" key="1">
    <citation type="submission" date="2021-11" db="EMBL/GenBank/DDBJ databases">
        <authorList>
            <person name="Schell T."/>
        </authorList>
    </citation>
    <scope>NUCLEOTIDE SEQUENCE</scope>
    <source>
        <strain evidence="1">M5</strain>
    </source>
</reference>
<dbReference type="Proteomes" id="UP000789390">
    <property type="component" value="Unassembled WGS sequence"/>
</dbReference>
<comment type="caution">
    <text evidence="1">The sequence shown here is derived from an EMBL/GenBank/DDBJ whole genome shotgun (WGS) entry which is preliminary data.</text>
</comment>
<dbReference type="EMBL" id="CAKKLH010000201">
    <property type="protein sequence ID" value="CAH0105826.1"/>
    <property type="molecule type" value="Genomic_DNA"/>
</dbReference>
<gene>
    <name evidence="1" type="ORF">DGAL_LOCUS8897</name>
</gene>
<evidence type="ECO:0000313" key="2">
    <source>
        <dbReference type="Proteomes" id="UP000789390"/>
    </source>
</evidence>
<name>A0A8J2RNC5_9CRUS</name>
<keyword evidence="2" id="KW-1185">Reference proteome</keyword>
<sequence length="110" mass="12568">MLNSNLTSFDNGINLASNHSMGYPAHVELDEGTLQQPRCHHHGKWNECSRWGERHWLNSLELDGQLRGTIWNVLRKLYGSCQASAINYYARLIQKNGFVSEEICDSATVY</sequence>
<proteinExistence type="predicted"/>
<protein>
    <submittedName>
        <fullName evidence="1">Uncharacterized protein</fullName>
    </submittedName>
</protein>